<evidence type="ECO:0000313" key="2">
    <source>
        <dbReference type="EMBL" id="RAJ75079.1"/>
    </source>
</evidence>
<protein>
    <submittedName>
        <fullName evidence="2">DinB family protein</fullName>
    </submittedName>
</protein>
<accession>A0A327VNM5</accession>
<feature type="domain" description="DinB-like" evidence="1">
    <location>
        <begin position="49"/>
        <end position="163"/>
    </location>
</feature>
<name>A0A327VNM5_9BACT</name>
<sequence length="169" mass="19738">MKKAAIFPTPTYFDRYINQVPDVELSEAFAMTYKELENFDVERYEPRGDWTYAPGKWTIKDVFLHMIDTERVFAFRAMNFARNEKGPLAGFDQDKFVEHGLSKLRTLGSLVEEMKYTRKATEAMFNGFSESVLLRSGISWKYEMSVIAVGFTIVGHQIHHMQVLKERYL</sequence>
<evidence type="ECO:0000259" key="1">
    <source>
        <dbReference type="Pfam" id="PF12867"/>
    </source>
</evidence>
<organism evidence="2 3">
    <name type="scientific">Chitinophaga dinghuensis</name>
    <dbReference type="NCBI Taxonomy" id="1539050"/>
    <lineage>
        <taxon>Bacteria</taxon>
        <taxon>Pseudomonadati</taxon>
        <taxon>Bacteroidota</taxon>
        <taxon>Chitinophagia</taxon>
        <taxon>Chitinophagales</taxon>
        <taxon>Chitinophagaceae</taxon>
        <taxon>Chitinophaga</taxon>
    </lineage>
</organism>
<dbReference type="InterPro" id="IPR034660">
    <property type="entry name" value="DinB/YfiT-like"/>
</dbReference>
<dbReference type="InterPro" id="IPR024775">
    <property type="entry name" value="DinB-like"/>
</dbReference>
<evidence type="ECO:0000313" key="3">
    <source>
        <dbReference type="Proteomes" id="UP000249819"/>
    </source>
</evidence>
<dbReference type="Gene3D" id="1.20.120.450">
    <property type="entry name" value="dinb family like domain"/>
    <property type="match status" value="1"/>
</dbReference>
<dbReference type="OrthoDB" id="9793216at2"/>
<dbReference type="AlphaFoldDB" id="A0A327VNM5"/>
<comment type="caution">
    <text evidence="2">The sequence shown here is derived from an EMBL/GenBank/DDBJ whole genome shotgun (WGS) entry which is preliminary data.</text>
</comment>
<dbReference type="SUPFAM" id="SSF109854">
    <property type="entry name" value="DinB/YfiT-like putative metalloenzymes"/>
    <property type="match status" value="1"/>
</dbReference>
<proteinExistence type="predicted"/>
<gene>
    <name evidence="2" type="ORF">CLV59_110125</name>
</gene>
<dbReference type="EMBL" id="QLMA01000010">
    <property type="protein sequence ID" value="RAJ75079.1"/>
    <property type="molecule type" value="Genomic_DNA"/>
</dbReference>
<dbReference type="Proteomes" id="UP000249819">
    <property type="component" value="Unassembled WGS sequence"/>
</dbReference>
<dbReference type="Pfam" id="PF12867">
    <property type="entry name" value="DinB_2"/>
    <property type="match status" value="1"/>
</dbReference>
<reference evidence="2 3" key="1">
    <citation type="submission" date="2018-06" db="EMBL/GenBank/DDBJ databases">
        <title>Genomic Encyclopedia of Archaeal and Bacterial Type Strains, Phase II (KMG-II): from individual species to whole genera.</title>
        <authorList>
            <person name="Goeker M."/>
        </authorList>
    </citation>
    <scope>NUCLEOTIDE SEQUENCE [LARGE SCALE GENOMIC DNA]</scope>
    <source>
        <strain evidence="2 3">DSM 29821</strain>
    </source>
</reference>
<dbReference type="RefSeq" id="WP_111594983.1">
    <property type="nucleotide sequence ID" value="NZ_QLMA01000010.1"/>
</dbReference>
<keyword evidence="3" id="KW-1185">Reference proteome</keyword>